<dbReference type="Pfam" id="PF03129">
    <property type="entry name" value="HGTP_anticodon"/>
    <property type="match status" value="1"/>
</dbReference>
<accession>A0A9K3I484</accession>
<sequence length="160" mass="18155">MIHRTVLGSLERFFGVLIEHYASDFPLWLSPIQARILPVTDTQLEYCKDLTEKMKASGIRVELCTGERLPKLIRNAEKQKILLMAVVGPKEVGMESVTVRSRFGGELGTMGIDDFITKVKDAVDNQNGCDGGRMGDLGFQKKCEEWGRKRRVRWEWGPLN</sequence>
<keyword evidence="4" id="KW-1185">Reference proteome</keyword>
<evidence type="ECO:0000259" key="2">
    <source>
        <dbReference type="Pfam" id="PF03129"/>
    </source>
</evidence>
<comment type="caution">
    <text evidence="3">The sequence shown here is derived from an EMBL/GenBank/DDBJ whole genome shotgun (WGS) entry which is preliminary data.</text>
</comment>
<evidence type="ECO:0000313" key="3">
    <source>
        <dbReference type="EMBL" id="KAF5790134.1"/>
    </source>
</evidence>
<dbReference type="GO" id="GO:0004829">
    <property type="term" value="F:threonine-tRNA ligase activity"/>
    <property type="evidence" value="ECO:0007669"/>
    <property type="project" value="UniProtKB-EC"/>
</dbReference>
<proteinExistence type="predicted"/>
<dbReference type="EMBL" id="MNCJ02000324">
    <property type="protein sequence ID" value="KAF5790134.1"/>
    <property type="molecule type" value="Genomic_DNA"/>
</dbReference>
<dbReference type="InterPro" id="IPR036621">
    <property type="entry name" value="Anticodon-bd_dom_sf"/>
</dbReference>
<gene>
    <name evidence="3" type="ORF">HanXRQr2_Chr09g0379511</name>
</gene>
<evidence type="ECO:0000256" key="1">
    <source>
        <dbReference type="ARBA" id="ARBA00022917"/>
    </source>
</evidence>
<dbReference type="AlphaFoldDB" id="A0A9K3I484"/>
<reference evidence="3" key="2">
    <citation type="submission" date="2020-06" db="EMBL/GenBank/DDBJ databases">
        <title>Helianthus annuus Genome sequencing and assembly Release 2.</title>
        <authorList>
            <person name="Gouzy J."/>
            <person name="Langlade N."/>
            <person name="Munos S."/>
        </authorList>
    </citation>
    <scope>NUCLEOTIDE SEQUENCE</scope>
    <source>
        <tissue evidence="3">Leaves</tissue>
    </source>
</reference>
<dbReference type="FunFam" id="3.40.50.800:FF:000001">
    <property type="entry name" value="Threonine--tRNA ligase"/>
    <property type="match status" value="1"/>
</dbReference>
<dbReference type="CDD" id="cd00860">
    <property type="entry name" value="ThrRS_anticodon"/>
    <property type="match status" value="1"/>
</dbReference>
<dbReference type="Proteomes" id="UP000215914">
    <property type="component" value="Unassembled WGS sequence"/>
</dbReference>
<dbReference type="PANTHER" id="PTHR11451:SF44">
    <property type="entry name" value="THREONINE--TRNA LIGASE, CHLOROPLASTIC_MITOCHONDRIAL 2"/>
    <property type="match status" value="1"/>
</dbReference>
<evidence type="ECO:0000313" key="4">
    <source>
        <dbReference type="Proteomes" id="UP000215914"/>
    </source>
</evidence>
<keyword evidence="3" id="KW-0436">Ligase</keyword>
<keyword evidence="1" id="KW-0648">Protein biosynthesis</keyword>
<dbReference type="Gramene" id="mRNA:HanXRQr2_Chr09g0379511">
    <property type="protein sequence ID" value="mRNA:HanXRQr2_Chr09g0379511"/>
    <property type="gene ID" value="HanXRQr2_Chr09g0379511"/>
</dbReference>
<name>A0A9K3I484_HELAN</name>
<dbReference type="EC" id="6.1.1.3" evidence="3"/>
<dbReference type="Gene3D" id="3.30.930.10">
    <property type="entry name" value="Bira Bifunctional Protein, Domain 2"/>
    <property type="match status" value="1"/>
</dbReference>
<feature type="domain" description="Anticodon-binding" evidence="2">
    <location>
        <begin position="33"/>
        <end position="121"/>
    </location>
</feature>
<protein>
    <submittedName>
        <fullName evidence="3">Threonine--tRNA ligase</fullName>
        <ecNumber evidence="3">6.1.1.3</ecNumber>
    </submittedName>
</protein>
<dbReference type="InterPro" id="IPR045864">
    <property type="entry name" value="aa-tRNA-synth_II/BPL/LPL"/>
</dbReference>
<dbReference type="OrthoDB" id="5423599at2759"/>
<dbReference type="GO" id="GO:0006412">
    <property type="term" value="P:translation"/>
    <property type="evidence" value="ECO:0007669"/>
    <property type="project" value="UniProtKB-KW"/>
</dbReference>
<dbReference type="Gene3D" id="3.40.50.800">
    <property type="entry name" value="Anticodon-binding domain"/>
    <property type="match status" value="1"/>
</dbReference>
<dbReference type="InterPro" id="IPR004154">
    <property type="entry name" value="Anticodon-bd"/>
</dbReference>
<dbReference type="PANTHER" id="PTHR11451">
    <property type="entry name" value="THREONINE-TRNA LIGASE"/>
    <property type="match status" value="1"/>
</dbReference>
<reference evidence="3" key="1">
    <citation type="journal article" date="2017" name="Nature">
        <title>The sunflower genome provides insights into oil metabolism, flowering and Asterid evolution.</title>
        <authorList>
            <person name="Badouin H."/>
            <person name="Gouzy J."/>
            <person name="Grassa C.J."/>
            <person name="Murat F."/>
            <person name="Staton S.E."/>
            <person name="Cottret L."/>
            <person name="Lelandais-Briere C."/>
            <person name="Owens G.L."/>
            <person name="Carrere S."/>
            <person name="Mayjonade B."/>
            <person name="Legrand L."/>
            <person name="Gill N."/>
            <person name="Kane N.C."/>
            <person name="Bowers J.E."/>
            <person name="Hubner S."/>
            <person name="Bellec A."/>
            <person name="Berard A."/>
            <person name="Berges H."/>
            <person name="Blanchet N."/>
            <person name="Boniface M.C."/>
            <person name="Brunel D."/>
            <person name="Catrice O."/>
            <person name="Chaidir N."/>
            <person name="Claudel C."/>
            <person name="Donnadieu C."/>
            <person name="Faraut T."/>
            <person name="Fievet G."/>
            <person name="Helmstetter N."/>
            <person name="King M."/>
            <person name="Knapp S.J."/>
            <person name="Lai Z."/>
            <person name="Le Paslier M.C."/>
            <person name="Lippi Y."/>
            <person name="Lorenzon L."/>
            <person name="Mandel J.R."/>
            <person name="Marage G."/>
            <person name="Marchand G."/>
            <person name="Marquand E."/>
            <person name="Bret-Mestries E."/>
            <person name="Morien E."/>
            <person name="Nambeesan S."/>
            <person name="Nguyen T."/>
            <person name="Pegot-Espagnet P."/>
            <person name="Pouilly N."/>
            <person name="Raftis F."/>
            <person name="Sallet E."/>
            <person name="Schiex T."/>
            <person name="Thomas J."/>
            <person name="Vandecasteele C."/>
            <person name="Vares D."/>
            <person name="Vear F."/>
            <person name="Vautrin S."/>
            <person name="Crespi M."/>
            <person name="Mangin B."/>
            <person name="Burke J.M."/>
            <person name="Salse J."/>
            <person name="Munos S."/>
            <person name="Vincourt P."/>
            <person name="Rieseberg L.H."/>
            <person name="Langlade N.B."/>
        </authorList>
    </citation>
    <scope>NUCLEOTIDE SEQUENCE</scope>
    <source>
        <tissue evidence="3">Leaves</tissue>
    </source>
</reference>
<dbReference type="InterPro" id="IPR047246">
    <property type="entry name" value="ThrRS_anticodon"/>
</dbReference>
<dbReference type="SUPFAM" id="SSF52954">
    <property type="entry name" value="Class II aaRS ABD-related"/>
    <property type="match status" value="1"/>
</dbReference>
<organism evidence="3 4">
    <name type="scientific">Helianthus annuus</name>
    <name type="common">Common sunflower</name>
    <dbReference type="NCBI Taxonomy" id="4232"/>
    <lineage>
        <taxon>Eukaryota</taxon>
        <taxon>Viridiplantae</taxon>
        <taxon>Streptophyta</taxon>
        <taxon>Embryophyta</taxon>
        <taxon>Tracheophyta</taxon>
        <taxon>Spermatophyta</taxon>
        <taxon>Magnoliopsida</taxon>
        <taxon>eudicotyledons</taxon>
        <taxon>Gunneridae</taxon>
        <taxon>Pentapetalae</taxon>
        <taxon>asterids</taxon>
        <taxon>campanulids</taxon>
        <taxon>Asterales</taxon>
        <taxon>Asteraceae</taxon>
        <taxon>Asteroideae</taxon>
        <taxon>Heliantheae alliance</taxon>
        <taxon>Heliantheae</taxon>
        <taxon>Helianthus</taxon>
    </lineage>
</organism>